<keyword evidence="1" id="KW-1133">Transmembrane helix</keyword>
<accession>A0A1V0GWW0</accession>
<dbReference type="KEGG" id="pye:A6J80_19780"/>
<evidence type="ECO:0000313" key="4">
    <source>
        <dbReference type="Proteomes" id="UP000191257"/>
    </source>
</evidence>
<name>A0A1V0GWW0_9RHOB</name>
<dbReference type="GeneID" id="78898811"/>
<evidence type="ECO:0000256" key="1">
    <source>
        <dbReference type="SAM" id="Phobius"/>
    </source>
</evidence>
<dbReference type="Proteomes" id="UP000191257">
    <property type="component" value="Chromosome"/>
</dbReference>
<dbReference type="RefSeq" id="WP_080622670.1">
    <property type="nucleotide sequence ID" value="NZ_CAJGAB010000014.1"/>
</dbReference>
<reference evidence="4" key="1">
    <citation type="submission" date="2017-03" db="EMBL/GenBank/DDBJ databases">
        <title>FDA dAtabase for Regulatory Grade micrObial Sequences (FDA-ARGOS): Supporting development and validation of Infectious Disease Dx tests.</title>
        <authorList>
            <person name="Minogue T."/>
            <person name="Wolcott M."/>
            <person name="Wasieloski L."/>
            <person name="Aguilar W."/>
            <person name="Moore D."/>
            <person name="Tallon L."/>
            <person name="Sadzewicz L."/>
            <person name="Sengamalay N."/>
            <person name="Ott S."/>
            <person name="Godinez A."/>
            <person name="Nagaraj S."/>
            <person name="Nadendla S."/>
            <person name="Geyer C."/>
            <person name="Sichtig H."/>
        </authorList>
    </citation>
    <scope>NUCLEOTIDE SEQUENCE [LARGE SCALE GENOMIC DNA]</scope>
    <source>
        <strain evidence="4">FDAARGOS_252</strain>
    </source>
</reference>
<evidence type="ECO:0000313" key="3">
    <source>
        <dbReference type="EMBL" id="ATQ56843.1"/>
    </source>
</evidence>
<dbReference type="STRING" id="147645.A6J80_19780"/>
<organism evidence="2 4">
    <name type="scientific">Paracoccus yeei</name>
    <dbReference type="NCBI Taxonomy" id="147645"/>
    <lineage>
        <taxon>Bacteria</taxon>
        <taxon>Pseudomonadati</taxon>
        <taxon>Pseudomonadota</taxon>
        <taxon>Alphaproteobacteria</taxon>
        <taxon>Rhodobacterales</taxon>
        <taxon>Paracoccaceae</taxon>
        <taxon>Paracoccus</taxon>
    </lineage>
</organism>
<dbReference type="eggNOG" id="ENOG503147G">
    <property type="taxonomic scope" value="Bacteria"/>
</dbReference>
<dbReference type="Proteomes" id="UP000229314">
    <property type="component" value="Chromosome"/>
</dbReference>
<dbReference type="EMBL" id="CP024422">
    <property type="protein sequence ID" value="ATQ56843.1"/>
    <property type="molecule type" value="Genomic_DNA"/>
</dbReference>
<reference evidence="3 5" key="2">
    <citation type="submission" date="2017-10" db="EMBL/GenBank/DDBJ databases">
        <title>Complete genome sequence of Paracoccus yeei TT13 isolated from human skin.</title>
        <authorList>
            <person name="Lee K."/>
            <person name="Lim J.Y."/>
            <person name="Hwang I."/>
        </authorList>
    </citation>
    <scope>NUCLEOTIDE SEQUENCE [LARGE SCALE GENOMIC DNA]</scope>
    <source>
        <strain evidence="3 5">TT13</strain>
    </source>
</reference>
<proteinExistence type="predicted"/>
<feature type="transmembrane region" description="Helical" evidence="1">
    <location>
        <begin position="6"/>
        <end position="24"/>
    </location>
</feature>
<dbReference type="EMBL" id="CP020442">
    <property type="protein sequence ID" value="ARC38302.1"/>
    <property type="molecule type" value="Genomic_DNA"/>
</dbReference>
<protein>
    <recommendedName>
        <fullName evidence="6">DUF3592 domain-containing protein</fullName>
    </recommendedName>
</protein>
<gene>
    <name evidence="2" type="ORF">A6J80_19780</name>
    <name evidence="3" type="ORF">PYTT13_14265</name>
</gene>
<keyword evidence="1" id="KW-0472">Membrane</keyword>
<keyword evidence="1" id="KW-0812">Transmembrane</keyword>
<evidence type="ECO:0000313" key="5">
    <source>
        <dbReference type="Proteomes" id="UP000229314"/>
    </source>
</evidence>
<evidence type="ECO:0000313" key="2">
    <source>
        <dbReference type="EMBL" id="ARC38302.1"/>
    </source>
</evidence>
<evidence type="ECO:0008006" key="6">
    <source>
        <dbReference type="Google" id="ProtNLM"/>
    </source>
</evidence>
<reference evidence="2" key="3">
    <citation type="submission" date="2017-12" db="EMBL/GenBank/DDBJ databases">
        <title>FDA dAtabase for Regulatory Grade micrObial Sequences (FDA-ARGOS): Supporting development and validation of Infectious Disease Dx tests.</title>
        <authorList>
            <person name="Campos J."/>
            <person name="Goldberg B."/>
            <person name="Tallon L."/>
            <person name="Sadzewicz L."/>
            <person name="Sengamalay N."/>
            <person name="Ott S."/>
            <person name="Godinez A."/>
            <person name="Nagaraj S."/>
            <person name="Vyas G."/>
            <person name="Aluvathingal J."/>
            <person name="Nadendla S."/>
            <person name="Geyer C."/>
            <person name="Nandy P."/>
            <person name="Hobson J."/>
            <person name="Sichtig H."/>
        </authorList>
    </citation>
    <scope>NUCLEOTIDE SEQUENCE</scope>
    <source>
        <strain evidence="2">FDAARGOS_252</strain>
    </source>
</reference>
<keyword evidence="4" id="KW-1185">Reference proteome</keyword>
<sequence>MGDLVPVLILLALMGAAAILPALLHHRRRRRWRRIPARIEAAYYAAPGKTALPLVDVTFRDCGETRFVRGLRRHALDVEDLAPGDPIPILVSPVDSRRCVLDE</sequence>
<dbReference type="AlphaFoldDB" id="A0A1V0GWW0"/>